<organism evidence="2 3">
    <name type="scientific">Lysobacter antibioticus</name>
    <dbReference type="NCBI Taxonomy" id="84531"/>
    <lineage>
        <taxon>Bacteria</taxon>
        <taxon>Pseudomonadati</taxon>
        <taxon>Pseudomonadota</taxon>
        <taxon>Gammaproteobacteria</taxon>
        <taxon>Lysobacterales</taxon>
        <taxon>Lysobacteraceae</taxon>
        <taxon>Lysobacter</taxon>
    </lineage>
</organism>
<reference evidence="2 3" key="1">
    <citation type="journal article" date="2015" name="BMC Genomics">
        <title>Comparative genomics and metabolic profiling of the genus Lysobacter.</title>
        <authorList>
            <person name="de Bruijn I."/>
            <person name="Cheng X."/>
            <person name="de Jager V."/>
            <person name="Exposito R.G."/>
            <person name="Watrous J."/>
            <person name="Patel N."/>
            <person name="Postma J."/>
            <person name="Dorrestein P.C."/>
            <person name="Kobayashi D."/>
            <person name="Raaijmakers J.M."/>
        </authorList>
    </citation>
    <scope>NUCLEOTIDE SEQUENCE [LARGE SCALE GENOMIC DNA]</scope>
    <source>
        <strain evidence="2 3">76</strain>
    </source>
</reference>
<gene>
    <name evidence="2" type="ORF">LA76x_1285</name>
</gene>
<dbReference type="GO" id="GO:0008270">
    <property type="term" value="F:zinc ion binding"/>
    <property type="evidence" value="ECO:0007669"/>
    <property type="project" value="InterPro"/>
</dbReference>
<dbReference type="GO" id="GO:0004519">
    <property type="term" value="F:endonuclease activity"/>
    <property type="evidence" value="ECO:0007669"/>
    <property type="project" value="InterPro"/>
</dbReference>
<evidence type="ECO:0000313" key="3">
    <source>
        <dbReference type="Proteomes" id="UP000060787"/>
    </source>
</evidence>
<dbReference type="GO" id="GO:0003676">
    <property type="term" value="F:nucleic acid binding"/>
    <property type="evidence" value="ECO:0007669"/>
    <property type="project" value="InterPro"/>
</dbReference>
<evidence type="ECO:0000313" key="2">
    <source>
        <dbReference type="EMBL" id="ALN79443.1"/>
    </source>
</evidence>
<dbReference type="KEGG" id="lab:LA76x_1285"/>
<dbReference type="InterPro" id="IPR002711">
    <property type="entry name" value="HNH"/>
</dbReference>
<dbReference type="EMBL" id="CP011129">
    <property type="protein sequence ID" value="ALN79443.1"/>
    <property type="molecule type" value="Genomic_DNA"/>
</dbReference>
<evidence type="ECO:0000259" key="1">
    <source>
        <dbReference type="Pfam" id="PF01844"/>
    </source>
</evidence>
<dbReference type="PATRIC" id="fig|84531.8.peg.1309"/>
<keyword evidence="3" id="KW-1185">Reference proteome</keyword>
<protein>
    <recommendedName>
        <fullName evidence="1">HNH domain-containing protein</fullName>
    </recommendedName>
</protein>
<dbReference type="STRING" id="84531.LA76x_1285"/>
<proteinExistence type="predicted"/>
<feature type="domain" description="HNH" evidence="1">
    <location>
        <begin position="24"/>
        <end position="56"/>
    </location>
</feature>
<dbReference type="Gene3D" id="1.10.30.50">
    <property type="match status" value="1"/>
</dbReference>
<dbReference type="Proteomes" id="UP000060787">
    <property type="component" value="Chromosome"/>
</dbReference>
<dbReference type="AlphaFoldDB" id="A0A0S2F7J6"/>
<accession>A0A0S2F7J6</accession>
<name>A0A0S2F7J6_LYSAN</name>
<dbReference type="Pfam" id="PF01844">
    <property type="entry name" value="HNH"/>
    <property type="match status" value="1"/>
</dbReference>
<sequence length="92" mass="10506">MWLTDRAGFAIARGLSLRQASRLQATAEHLIARQDGGKHGANVVAACYHCNQARHRFRPSAAPSSDRFRALVQVRVKRQRWHSRDLFRVLTQ</sequence>